<gene>
    <name evidence="1" type="ORF">WA026_003126</name>
</gene>
<evidence type="ECO:0000313" key="1">
    <source>
        <dbReference type="EMBL" id="KAK9869369.1"/>
    </source>
</evidence>
<protein>
    <submittedName>
        <fullName evidence="1">Uncharacterized protein</fullName>
    </submittedName>
</protein>
<accession>A0AAW1TQG0</accession>
<sequence length="138" mass="15131">MAALKYCAQIPLEDDTLCVPFCLPRGCGSYGEKTSGFIIIANGKHDLAQFVSAVRCRVYEDFTKRTPRQQQLKSCCLHAFSVADDAQPRSEPISGRDDKCAFLAGEQHALYIHANGGFDPSPTCRLINSLTFRIASNG</sequence>
<proteinExistence type="predicted"/>
<dbReference type="Proteomes" id="UP001431783">
    <property type="component" value="Unassembled WGS sequence"/>
</dbReference>
<name>A0AAW1TQG0_9CUCU</name>
<evidence type="ECO:0000313" key="2">
    <source>
        <dbReference type="Proteomes" id="UP001431783"/>
    </source>
</evidence>
<keyword evidence="2" id="KW-1185">Reference proteome</keyword>
<organism evidence="1 2">
    <name type="scientific">Henosepilachna vigintioctopunctata</name>
    <dbReference type="NCBI Taxonomy" id="420089"/>
    <lineage>
        <taxon>Eukaryota</taxon>
        <taxon>Metazoa</taxon>
        <taxon>Ecdysozoa</taxon>
        <taxon>Arthropoda</taxon>
        <taxon>Hexapoda</taxon>
        <taxon>Insecta</taxon>
        <taxon>Pterygota</taxon>
        <taxon>Neoptera</taxon>
        <taxon>Endopterygota</taxon>
        <taxon>Coleoptera</taxon>
        <taxon>Polyphaga</taxon>
        <taxon>Cucujiformia</taxon>
        <taxon>Coccinelloidea</taxon>
        <taxon>Coccinellidae</taxon>
        <taxon>Epilachninae</taxon>
        <taxon>Epilachnini</taxon>
        <taxon>Henosepilachna</taxon>
    </lineage>
</organism>
<comment type="caution">
    <text evidence="1">The sequence shown here is derived from an EMBL/GenBank/DDBJ whole genome shotgun (WGS) entry which is preliminary data.</text>
</comment>
<dbReference type="EMBL" id="JARQZJ010000001">
    <property type="protein sequence ID" value="KAK9869369.1"/>
    <property type="molecule type" value="Genomic_DNA"/>
</dbReference>
<reference evidence="1 2" key="1">
    <citation type="submission" date="2023-03" db="EMBL/GenBank/DDBJ databases">
        <title>Genome insight into feeding habits of ladybird beetles.</title>
        <authorList>
            <person name="Li H.-S."/>
            <person name="Huang Y.-H."/>
            <person name="Pang H."/>
        </authorList>
    </citation>
    <scope>NUCLEOTIDE SEQUENCE [LARGE SCALE GENOMIC DNA]</scope>
    <source>
        <strain evidence="1">SYSU_2023b</strain>
        <tissue evidence="1">Whole body</tissue>
    </source>
</reference>
<dbReference type="AlphaFoldDB" id="A0AAW1TQG0"/>